<gene>
    <name evidence="1" type="ORF">N7541_003551</name>
</gene>
<dbReference type="AlphaFoldDB" id="A0A9W9RM14"/>
<evidence type="ECO:0000313" key="2">
    <source>
        <dbReference type="Proteomes" id="UP001148299"/>
    </source>
</evidence>
<proteinExistence type="predicted"/>
<evidence type="ECO:0000313" key="1">
    <source>
        <dbReference type="EMBL" id="KAJ5362707.1"/>
    </source>
</evidence>
<comment type="caution">
    <text evidence="1">The sequence shown here is derived from an EMBL/GenBank/DDBJ whole genome shotgun (WGS) entry which is preliminary data.</text>
</comment>
<protein>
    <submittedName>
        <fullName evidence="1">Uncharacterized protein</fullName>
    </submittedName>
</protein>
<reference evidence="1" key="1">
    <citation type="submission" date="2022-12" db="EMBL/GenBank/DDBJ databases">
        <authorList>
            <person name="Petersen C."/>
        </authorList>
    </citation>
    <scope>NUCLEOTIDE SEQUENCE</scope>
    <source>
        <strain evidence="1">IBT 35675</strain>
    </source>
</reference>
<dbReference type="EMBL" id="JAPZBR010000002">
    <property type="protein sequence ID" value="KAJ5362707.1"/>
    <property type="molecule type" value="Genomic_DNA"/>
</dbReference>
<dbReference type="Proteomes" id="UP001148299">
    <property type="component" value="Unassembled WGS sequence"/>
</dbReference>
<organism evidence="1 2">
    <name type="scientific">Penicillium brevicompactum</name>
    <dbReference type="NCBI Taxonomy" id="5074"/>
    <lineage>
        <taxon>Eukaryota</taxon>
        <taxon>Fungi</taxon>
        <taxon>Dikarya</taxon>
        <taxon>Ascomycota</taxon>
        <taxon>Pezizomycotina</taxon>
        <taxon>Eurotiomycetes</taxon>
        <taxon>Eurotiomycetidae</taxon>
        <taxon>Eurotiales</taxon>
        <taxon>Aspergillaceae</taxon>
        <taxon>Penicillium</taxon>
    </lineage>
</organism>
<keyword evidence="2" id="KW-1185">Reference proteome</keyword>
<name>A0A9W9RM14_PENBR</name>
<reference evidence="1" key="2">
    <citation type="journal article" date="2023" name="IMA Fungus">
        <title>Comparative genomic study of the Penicillium genus elucidates a diverse pangenome and 15 lateral gene transfer events.</title>
        <authorList>
            <person name="Petersen C."/>
            <person name="Sorensen T."/>
            <person name="Nielsen M.R."/>
            <person name="Sondergaard T.E."/>
            <person name="Sorensen J.L."/>
            <person name="Fitzpatrick D.A."/>
            <person name="Frisvad J.C."/>
            <person name="Nielsen K.L."/>
        </authorList>
    </citation>
    <scope>NUCLEOTIDE SEQUENCE</scope>
    <source>
        <strain evidence="1">IBT 35675</strain>
    </source>
</reference>
<accession>A0A9W9RM14</accession>
<sequence>MSSFAKNQRDEVPEYVTRMEKVPPSFLPPRAAYGMDGLTRAVIAWMLDINVRASVKRREFERTWIRTCMYIKHCERKPTDRINSRPKADLWTGIMDLNGIPYTPYTNEAGGKLTSNSREGFRPHMASTMVTRGPILITGPVKDESEISRCVSDTQTMDFKLHELEIIRFMGRVDLETLTEFNESTRGDACNRSQSADGHRLPRSWKQGLFQDCCKDPCRLLYAFNVDN</sequence>